<keyword evidence="4" id="KW-1185">Reference proteome</keyword>
<feature type="compositionally biased region" description="Basic and acidic residues" evidence="1">
    <location>
        <begin position="1"/>
        <end position="23"/>
    </location>
</feature>
<feature type="region of interest" description="Disordered" evidence="1">
    <location>
        <begin position="1"/>
        <end position="95"/>
    </location>
</feature>
<name>A0AAN8NI29_9PEZI</name>
<keyword evidence="2" id="KW-0472">Membrane</keyword>
<evidence type="ECO:0008006" key="5">
    <source>
        <dbReference type="Google" id="ProtNLM"/>
    </source>
</evidence>
<reference evidence="3 4" key="1">
    <citation type="submission" date="2019-10" db="EMBL/GenBank/DDBJ databases">
        <authorList>
            <person name="Palmer J.M."/>
        </authorList>
    </citation>
    <scope>NUCLEOTIDE SEQUENCE [LARGE SCALE GENOMIC DNA]</scope>
    <source>
        <strain evidence="3 4">TWF506</strain>
    </source>
</reference>
<organism evidence="3 4">
    <name type="scientific">Arthrobotrys conoides</name>
    <dbReference type="NCBI Taxonomy" id="74498"/>
    <lineage>
        <taxon>Eukaryota</taxon>
        <taxon>Fungi</taxon>
        <taxon>Dikarya</taxon>
        <taxon>Ascomycota</taxon>
        <taxon>Pezizomycotina</taxon>
        <taxon>Orbiliomycetes</taxon>
        <taxon>Orbiliales</taxon>
        <taxon>Orbiliaceae</taxon>
        <taxon>Arthrobotrys</taxon>
    </lineage>
</organism>
<feature type="compositionally biased region" description="Polar residues" evidence="1">
    <location>
        <begin position="44"/>
        <end position="66"/>
    </location>
</feature>
<dbReference type="AlphaFoldDB" id="A0AAN8NI29"/>
<gene>
    <name evidence="3" type="ORF">TWF506_007001</name>
</gene>
<keyword evidence="2" id="KW-0812">Transmembrane</keyword>
<accession>A0AAN8NI29</accession>
<feature type="compositionally biased region" description="Low complexity" evidence="1">
    <location>
        <begin position="24"/>
        <end position="43"/>
    </location>
</feature>
<evidence type="ECO:0000256" key="1">
    <source>
        <dbReference type="SAM" id="MobiDB-lite"/>
    </source>
</evidence>
<feature type="compositionally biased region" description="Basic and acidic residues" evidence="1">
    <location>
        <begin position="69"/>
        <end position="78"/>
    </location>
</feature>
<feature type="transmembrane region" description="Helical" evidence="2">
    <location>
        <begin position="112"/>
        <end position="132"/>
    </location>
</feature>
<keyword evidence="2" id="KW-1133">Transmembrane helix</keyword>
<sequence length="341" mass="38064">MDSASERRSDSRRFRDVWTRDRSGSASDSTATGTTINISTSSSFEMETSLGNSDTAINTPTSSSFRTEVLFRDRDTRRGRGRSRSSPSPSHRPNCLPHECSSCQRYRLIGRLIPAVLCILCIIGAPAFVSVLQDASWNKFNKGILSGLDSPWPGSMYIITEGDSTQALTYMDNGRNVKLTNYRKGDANQIWTCDESDGWLSFGHTATYGSTVHLGYRPWPFDATLYCDAPVASFNEQFEARSRPKGGFQLRLRNGYGLEPLGWSGGTLSRVRRGSPEVWWRFTKVQHPSPFLSILPVLCDMLLAVRRVLRILLVTLKEGYQFNLAILGILGLLLGKLLNVF</sequence>
<protein>
    <recommendedName>
        <fullName evidence="5">Ricin B lectin domain-containing protein</fullName>
    </recommendedName>
</protein>
<evidence type="ECO:0000256" key="2">
    <source>
        <dbReference type="SAM" id="Phobius"/>
    </source>
</evidence>
<evidence type="ECO:0000313" key="4">
    <source>
        <dbReference type="Proteomes" id="UP001307849"/>
    </source>
</evidence>
<comment type="caution">
    <text evidence="3">The sequence shown here is derived from an EMBL/GenBank/DDBJ whole genome shotgun (WGS) entry which is preliminary data.</text>
</comment>
<dbReference type="Proteomes" id="UP001307849">
    <property type="component" value="Unassembled WGS sequence"/>
</dbReference>
<evidence type="ECO:0000313" key="3">
    <source>
        <dbReference type="EMBL" id="KAK6517124.1"/>
    </source>
</evidence>
<dbReference type="EMBL" id="JAVHJM010000003">
    <property type="protein sequence ID" value="KAK6517124.1"/>
    <property type="molecule type" value="Genomic_DNA"/>
</dbReference>
<proteinExistence type="predicted"/>